<evidence type="ECO:0008006" key="2">
    <source>
        <dbReference type="Google" id="ProtNLM"/>
    </source>
</evidence>
<gene>
    <name evidence="1" type="ORF">GALL_546520</name>
</gene>
<organism evidence="1">
    <name type="scientific">mine drainage metagenome</name>
    <dbReference type="NCBI Taxonomy" id="410659"/>
    <lineage>
        <taxon>unclassified sequences</taxon>
        <taxon>metagenomes</taxon>
        <taxon>ecological metagenomes</taxon>
    </lineage>
</organism>
<reference evidence="1" key="1">
    <citation type="submission" date="2016-10" db="EMBL/GenBank/DDBJ databases">
        <title>Sequence of Gallionella enrichment culture.</title>
        <authorList>
            <person name="Poehlein A."/>
            <person name="Muehling M."/>
            <person name="Daniel R."/>
        </authorList>
    </citation>
    <scope>NUCLEOTIDE SEQUENCE</scope>
</reference>
<proteinExistence type="predicted"/>
<accession>A0A1J5NYD9</accession>
<dbReference type="EMBL" id="MLJW01008675">
    <property type="protein sequence ID" value="OIQ63806.1"/>
    <property type="molecule type" value="Genomic_DNA"/>
</dbReference>
<sequence length="178" mass="19581">MRKHKFIKGAVLLVCAFFFCQPLKAQSGRYSKSDTTLNVRAQNVYIELGGPGLLFSANYDTRFSQRRDGLGGRIGLGFIETGGASVVTVPLELNYLLGKKDKYFEIGLGATYASFNSGSSFLSFDSTPVTSNTVLGTMTFGYRYQPVDGGFNFRASFNPIFDSSNFVPYFGLSFGYTF</sequence>
<protein>
    <recommendedName>
        <fullName evidence="2">Outer membrane protein beta-barrel domain-containing protein</fullName>
    </recommendedName>
</protein>
<name>A0A1J5NYD9_9ZZZZ</name>
<evidence type="ECO:0000313" key="1">
    <source>
        <dbReference type="EMBL" id="OIQ63806.1"/>
    </source>
</evidence>
<dbReference type="AlphaFoldDB" id="A0A1J5NYD9"/>
<comment type="caution">
    <text evidence="1">The sequence shown here is derived from an EMBL/GenBank/DDBJ whole genome shotgun (WGS) entry which is preliminary data.</text>
</comment>